<organism evidence="5 6">
    <name type="scientific">Amycolatopsis samaneae</name>
    <dbReference type="NCBI Taxonomy" id="664691"/>
    <lineage>
        <taxon>Bacteria</taxon>
        <taxon>Bacillati</taxon>
        <taxon>Actinomycetota</taxon>
        <taxon>Actinomycetes</taxon>
        <taxon>Pseudonocardiales</taxon>
        <taxon>Pseudonocardiaceae</taxon>
        <taxon>Amycolatopsis</taxon>
    </lineage>
</organism>
<dbReference type="RefSeq" id="WP_345386255.1">
    <property type="nucleotide sequence ID" value="NZ_BAABHG010000001.1"/>
</dbReference>
<sequence length="327" mass="35542">MIGVALVGLGDIALRAHLPALLRNPEVTVAALVDPDPARRALAAAHARAPVAKDVREVLADPSVRGVVLATPPWVTAGLIAQVAGSGRFVLAEKPVATSLEAGEKLLALPEEQLRRVQAGLTYRHDPALELLGEWLRSGLLGSPLLVRAHIYDERRDPADPAHARRVEETLRHGLPLVHEGAHVFDWFRLLFGAPERVDDAWTLATRDGLPAPNLCGVRLLCPHGTVVLAEFGWLTDAPPRCEISVLGDRGHVRLDGYSFTVELSTAAGIERFEFEPDRTTRCFDRQLARFVELITGVRHEADPGLEAGVATLALAERITTLLEGRR</sequence>
<dbReference type="InterPro" id="IPR000683">
    <property type="entry name" value="Gfo/Idh/MocA-like_OxRdtase_N"/>
</dbReference>
<feature type="domain" description="GFO/IDH/MocA-like oxidoreductase" evidence="4">
    <location>
        <begin position="133"/>
        <end position="253"/>
    </location>
</feature>
<dbReference type="InterPro" id="IPR055170">
    <property type="entry name" value="GFO_IDH_MocA-like_dom"/>
</dbReference>
<name>A0ABW5GSP8_9PSEU</name>
<evidence type="ECO:0000259" key="4">
    <source>
        <dbReference type="Pfam" id="PF22725"/>
    </source>
</evidence>
<feature type="domain" description="Gfo/Idh/MocA-like oxidoreductase N-terminal" evidence="3">
    <location>
        <begin position="2"/>
        <end position="120"/>
    </location>
</feature>
<accession>A0ABW5GSP8</accession>
<dbReference type="InterPro" id="IPR036291">
    <property type="entry name" value="NAD(P)-bd_dom_sf"/>
</dbReference>
<dbReference type="SUPFAM" id="SSF55347">
    <property type="entry name" value="Glyceraldehyde-3-phosphate dehydrogenase-like, C-terminal domain"/>
    <property type="match status" value="1"/>
</dbReference>
<comment type="caution">
    <text evidence="5">The sequence shown here is derived from an EMBL/GenBank/DDBJ whole genome shotgun (WGS) entry which is preliminary data.</text>
</comment>
<dbReference type="Pfam" id="PF01408">
    <property type="entry name" value="GFO_IDH_MocA"/>
    <property type="match status" value="1"/>
</dbReference>
<dbReference type="InterPro" id="IPR051317">
    <property type="entry name" value="Gfo/Idh/MocA_oxidoreduct"/>
</dbReference>
<evidence type="ECO:0000313" key="5">
    <source>
        <dbReference type="EMBL" id="MFD2463880.1"/>
    </source>
</evidence>
<proteinExistence type="inferred from homology"/>
<dbReference type="Gene3D" id="3.40.50.720">
    <property type="entry name" value="NAD(P)-binding Rossmann-like Domain"/>
    <property type="match status" value="1"/>
</dbReference>
<evidence type="ECO:0000259" key="3">
    <source>
        <dbReference type="Pfam" id="PF01408"/>
    </source>
</evidence>
<dbReference type="Pfam" id="PF22725">
    <property type="entry name" value="GFO_IDH_MocA_C3"/>
    <property type="match status" value="1"/>
</dbReference>
<evidence type="ECO:0000256" key="2">
    <source>
        <dbReference type="ARBA" id="ARBA00023002"/>
    </source>
</evidence>
<gene>
    <name evidence="5" type="ORF">ACFSYJ_35055</name>
</gene>
<dbReference type="Gene3D" id="3.30.360.10">
    <property type="entry name" value="Dihydrodipicolinate Reductase, domain 2"/>
    <property type="match status" value="1"/>
</dbReference>
<protein>
    <submittedName>
        <fullName evidence="5">Gfo/Idh/MocA family protein</fullName>
    </submittedName>
</protein>
<dbReference type="SUPFAM" id="SSF51735">
    <property type="entry name" value="NAD(P)-binding Rossmann-fold domains"/>
    <property type="match status" value="1"/>
</dbReference>
<dbReference type="EMBL" id="JBHUKU010000022">
    <property type="protein sequence ID" value="MFD2463880.1"/>
    <property type="molecule type" value="Genomic_DNA"/>
</dbReference>
<keyword evidence="6" id="KW-1185">Reference proteome</keyword>
<evidence type="ECO:0000313" key="6">
    <source>
        <dbReference type="Proteomes" id="UP001597419"/>
    </source>
</evidence>
<reference evidence="6" key="1">
    <citation type="journal article" date="2019" name="Int. J. Syst. Evol. Microbiol.">
        <title>The Global Catalogue of Microorganisms (GCM) 10K type strain sequencing project: providing services to taxonomists for standard genome sequencing and annotation.</title>
        <authorList>
            <consortium name="The Broad Institute Genomics Platform"/>
            <consortium name="The Broad Institute Genome Sequencing Center for Infectious Disease"/>
            <person name="Wu L."/>
            <person name="Ma J."/>
        </authorList>
    </citation>
    <scope>NUCLEOTIDE SEQUENCE [LARGE SCALE GENOMIC DNA]</scope>
    <source>
        <strain evidence="6">CGMCC 4.7643</strain>
    </source>
</reference>
<dbReference type="PANTHER" id="PTHR43708:SF5">
    <property type="entry name" value="CONSERVED EXPRESSED OXIDOREDUCTASE (EUROFUNG)-RELATED"/>
    <property type="match status" value="1"/>
</dbReference>
<keyword evidence="2" id="KW-0560">Oxidoreductase</keyword>
<evidence type="ECO:0000256" key="1">
    <source>
        <dbReference type="ARBA" id="ARBA00010928"/>
    </source>
</evidence>
<dbReference type="PANTHER" id="PTHR43708">
    <property type="entry name" value="CONSERVED EXPRESSED OXIDOREDUCTASE (EUROFUNG)"/>
    <property type="match status" value="1"/>
</dbReference>
<comment type="similarity">
    <text evidence="1">Belongs to the Gfo/Idh/MocA family.</text>
</comment>
<dbReference type="Proteomes" id="UP001597419">
    <property type="component" value="Unassembled WGS sequence"/>
</dbReference>